<keyword evidence="6" id="KW-0411">Iron-sulfur</keyword>
<keyword evidence="2" id="KW-0004">4Fe-4S</keyword>
<dbReference type="Gene3D" id="3.20.20.70">
    <property type="entry name" value="Aldolase class I"/>
    <property type="match status" value="1"/>
</dbReference>
<dbReference type="GO" id="GO:0003824">
    <property type="term" value="F:catalytic activity"/>
    <property type="evidence" value="ECO:0007669"/>
    <property type="project" value="InterPro"/>
</dbReference>
<comment type="caution">
    <text evidence="8">The sequence shown here is derived from an EMBL/GenBank/DDBJ whole genome shotgun (WGS) entry which is preliminary data.</text>
</comment>
<evidence type="ECO:0000256" key="1">
    <source>
        <dbReference type="ARBA" id="ARBA00001966"/>
    </source>
</evidence>
<evidence type="ECO:0000313" key="8">
    <source>
        <dbReference type="EMBL" id="RHK50152.1"/>
    </source>
</evidence>
<dbReference type="SFLD" id="SFLDG01083">
    <property type="entry name" value="Uncharacterised_Radical_SAM_Su"/>
    <property type="match status" value="1"/>
</dbReference>
<evidence type="ECO:0000256" key="3">
    <source>
        <dbReference type="ARBA" id="ARBA00022691"/>
    </source>
</evidence>
<dbReference type="AlphaFoldDB" id="A0A415GLB3"/>
<keyword evidence="9" id="KW-1185">Reference proteome</keyword>
<keyword evidence="5" id="KW-0408">Iron</keyword>
<dbReference type="EMBL" id="QRNO01000034">
    <property type="protein sequence ID" value="RHK50152.1"/>
    <property type="molecule type" value="Genomic_DNA"/>
</dbReference>
<evidence type="ECO:0000256" key="5">
    <source>
        <dbReference type="ARBA" id="ARBA00023004"/>
    </source>
</evidence>
<evidence type="ECO:0000256" key="4">
    <source>
        <dbReference type="ARBA" id="ARBA00022723"/>
    </source>
</evidence>
<evidence type="ECO:0000259" key="7">
    <source>
        <dbReference type="Pfam" id="PF04055"/>
    </source>
</evidence>
<accession>A0A415GLB3</accession>
<gene>
    <name evidence="8" type="ORF">DW060_07735</name>
</gene>
<dbReference type="PANTHER" id="PTHR43787">
    <property type="entry name" value="FEMO COFACTOR BIOSYNTHESIS PROTEIN NIFB-RELATED"/>
    <property type="match status" value="1"/>
</dbReference>
<organism evidence="8 9">
    <name type="scientific">Leyella stercorea</name>
    <dbReference type="NCBI Taxonomy" id="363265"/>
    <lineage>
        <taxon>Bacteria</taxon>
        <taxon>Pseudomonadati</taxon>
        <taxon>Bacteroidota</taxon>
        <taxon>Bacteroidia</taxon>
        <taxon>Bacteroidales</taxon>
        <taxon>Prevotellaceae</taxon>
        <taxon>Leyella</taxon>
    </lineage>
</organism>
<keyword evidence="3" id="KW-0949">S-adenosyl-L-methionine</keyword>
<reference evidence="8 9" key="1">
    <citation type="submission" date="2018-08" db="EMBL/GenBank/DDBJ databases">
        <title>A genome reference for cultivated species of the human gut microbiota.</title>
        <authorList>
            <person name="Zou Y."/>
            <person name="Xue W."/>
            <person name="Luo G."/>
        </authorList>
    </citation>
    <scope>NUCLEOTIDE SEQUENCE [LARGE SCALE GENOMIC DNA]</scope>
    <source>
        <strain evidence="8 9">AF42-9</strain>
    </source>
</reference>
<dbReference type="GO" id="GO:0046872">
    <property type="term" value="F:metal ion binding"/>
    <property type="evidence" value="ECO:0007669"/>
    <property type="project" value="UniProtKB-KW"/>
</dbReference>
<dbReference type="PANTHER" id="PTHR43787:SF11">
    <property type="entry name" value="UPF0026 PROTEIN SLR1464"/>
    <property type="match status" value="1"/>
</dbReference>
<comment type="cofactor">
    <cofactor evidence="1">
        <name>[4Fe-4S] cluster</name>
        <dbReference type="ChEBI" id="CHEBI:49883"/>
    </cofactor>
</comment>
<dbReference type="Proteomes" id="UP000286598">
    <property type="component" value="Unassembled WGS sequence"/>
</dbReference>
<evidence type="ECO:0000256" key="6">
    <source>
        <dbReference type="ARBA" id="ARBA00023014"/>
    </source>
</evidence>
<dbReference type="Pfam" id="PF04055">
    <property type="entry name" value="Radical_SAM"/>
    <property type="match status" value="1"/>
</dbReference>
<evidence type="ECO:0000313" key="9">
    <source>
        <dbReference type="Proteomes" id="UP000286598"/>
    </source>
</evidence>
<proteinExistence type="predicted"/>
<dbReference type="OrthoDB" id="9795504at2"/>
<feature type="domain" description="Radical SAM core" evidence="7">
    <location>
        <begin position="33"/>
        <end position="193"/>
    </location>
</feature>
<sequence length="260" mass="28986">MATILYPSPIVGPIHSRRLGISLGVNVNPSDGKICTFDCIYCEVGYNCTRRPTLPRPSRELVAERLEAKLKEMHTAGAKLDVITFSGNGEPTTHPDFLHIIEDTIRLRNAYYPEAKVSVLTNSTLAHRPDVHRALLLADNNIMKLDTVDPAYINKVDRPTQPSYNVENIVKEMASFNGHCIVQTMFMHGTDDNGESVDNTSDGFISAWLQTLRRIRPSAVMIYTIDRETPCPTLSKATHEELDGIRDRVIAEGFPCSVGY</sequence>
<evidence type="ECO:0000256" key="2">
    <source>
        <dbReference type="ARBA" id="ARBA00022485"/>
    </source>
</evidence>
<dbReference type="SUPFAM" id="SSF102114">
    <property type="entry name" value="Radical SAM enzymes"/>
    <property type="match status" value="1"/>
</dbReference>
<name>A0A415GLB3_9BACT</name>
<keyword evidence="4" id="KW-0479">Metal-binding</keyword>
<protein>
    <submittedName>
        <fullName evidence="8">Radical SAM protein</fullName>
    </submittedName>
</protein>
<dbReference type="InterPro" id="IPR058240">
    <property type="entry name" value="rSAM_sf"/>
</dbReference>
<dbReference type="GO" id="GO:0051539">
    <property type="term" value="F:4 iron, 4 sulfur cluster binding"/>
    <property type="evidence" value="ECO:0007669"/>
    <property type="project" value="UniProtKB-KW"/>
</dbReference>
<dbReference type="InterPro" id="IPR007197">
    <property type="entry name" value="rSAM"/>
</dbReference>
<dbReference type="InterPro" id="IPR040084">
    <property type="entry name" value="GTPase_Obg"/>
</dbReference>
<dbReference type="CDD" id="cd01335">
    <property type="entry name" value="Radical_SAM"/>
    <property type="match status" value="1"/>
</dbReference>
<dbReference type="SFLD" id="SFLDS00029">
    <property type="entry name" value="Radical_SAM"/>
    <property type="match status" value="1"/>
</dbReference>
<dbReference type="InterPro" id="IPR013785">
    <property type="entry name" value="Aldolase_TIM"/>
</dbReference>